<dbReference type="SUPFAM" id="SSF51430">
    <property type="entry name" value="NAD(P)-linked oxidoreductase"/>
    <property type="match status" value="1"/>
</dbReference>
<comment type="caution">
    <text evidence="6">The sequence shown here is derived from an EMBL/GenBank/DDBJ whole genome shotgun (WGS) entry which is preliminary data.</text>
</comment>
<dbReference type="Gene3D" id="3.20.20.100">
    <property type="entry name" value="NADP-dependent oxidoreductase domain"/>
    <property type="match status" value="1"/>
</dbReference>
<feature type="region of interest" description="Disordered" evidence="4">
    <location>
        <begin position="88"/>
        <end position="111"/>
    </location>
</feature>
<reference evidence="6" key="2">
    <citation type="submission" date="2020-09" db="EMBL/GenBank/DDBJ databases">
        <authorList>
            <person name="Sun Q."/>
            <person name="Ohkuma M."/>
        </authorList>
    </citation>
    <scope>NUCLEOTIDE SEQUENCE</scope>
    <source>
        <strain evidence="6">JCM 4815</strain>
    </source>
</reference>
<evidence type="ECO:0000259" key="5">
    <source>
        <dbReference type="Pfam" id="PF00248"/>
    </source>
</evidence>
<dbReference type="InterPro" id="IPR023210">
    <property type="entry name" value="NADP_OxRdtase_dom"/>
</dbReference>
<dbReference type="EMBL" id="BMVW01000014">
    <property type="protein sequence ID" value="GGZ30129.1"/>
    <property type="molecule type" value="Genomic_DNA"/>
</dbReference>
<keyword evidence="3" id="KW-0560">Oxidoreductase</keyword>
<dbReference type="GO" id="GO:0016616">
    <property type="term" value="F:oxidoreductase activity, acting on the CH-OH group of donors, NAD or NADP as acceptor"/>
    <property type="evidence" value="ECO:0007669"/>
    <property type="project" value="UniProtKB-ARBA"/>
</dbReference>
<dbReference type="Proteomes" id="UP000622166">
    <property type="component" value="Unassembled WGS sequence"/>
</dbReference>
<evidence type="ECO:0000313" key="6">
    <source>
        <dbReference type="EMBL" id="GGZ30129.1"/>
    </source>
</evidence>
<dbReference type="PANTHER" id="PTHR43827:SF3">
    <property type="entry name" value="NADP-DEPENDENT OXIDOREDUCTASE DOMAIN-CONTAINING PROTEIN"/>
    <property type="match status" value="1"/>
</dbReference>
<organism evidence="6 7">
    <name type="scientific">Streptomyces poonensis</name>
    <dbReference type="NCBI Taxonomy" id="68255"/>
    <lineage>
        <taxon>Bacteria</taxon>
        <taxon>Bacillati</taxon>
        <taxon>Actinomycetota</taxon>
        <taxon>Actinomycetes</taxon>
        <taxon>Kitasatosporales</taxon>
        <taxon>Streptomycetaceae</taxon>
        <taxon>Streptomyces</taxon>
    </lineage>
</organism>
<dbReference type="Pfam" id="PF00248">
    <property type="entry name" value="Aldo_ket_red"/>
    <property type="match status" value="1"/>
</dbReference>
<name>A0A918URY3_9ACTN</name>
<evidence type="ECO:0000256" key="2">
    <source>
        <dbReference type="ARBA" id="ARBA00022857"/>
    </source>
</evidence>
<sequence length="111" mass="12076">MMRERGVQMTAWGPLGQGRADLFDHPVLTAIAEAHGKTVTQVALRWLLRRGIAVIPKTVRPQRMRENLAVFDFALTGDELAAIDALDTGHRGGPDPESITLAEHGAEIPEA</sequence>
<evidence type="ECO:0000256" key="3">
    <source>
        <dbReference type="ARBA" id="ARBA00023002"/>
    </source>
</evidence>
<dbReference type="InterPro" id="IPR020471">
    <property type="entry name" value="AKR"/>
</dbReference>
<comment type="similarity">
    <text evidence="1">Belongs to the aldo/keto reductase family.</text>
</comment>
<proteinExistence type="inferred from homology"/>
<dbReference type="InterPro" id="IPR036812">
    <property type="entry name" value="NAD(P)_OxRdtase_dom_sf"/>
</dbReference>
<reference evidence="6" key="1">
    <citation type="journal article" date="2014" name="Int. J. Syst. Evol. Microbiol.">
        <title>Complete genome sequence of Corynebacterium casei LMG S-19264T (=DSM 44701T), isolated from a smear-ripened cheese.</title>
        <authorList>
            <consortium name="US DOE Joint Genome Institute (JGI-PGF)"/>
            <person name="Walter F."/>
            <person name="Albersmeier A."/>
            <person name="Kalinowski J."/>
            <person name="Ruckert C."/>
        </authorList>
    </citation>
    <scope>NUCLEOTIDE SEQUENCE</scope>
    <source>
        <strain evidence="6">JCM 4815</strain>
    </source>
</reference>
<evidence type="ECO:0000256" key="1">
    <source>
        <dbReference type="ARBA" id="ARBA00007905"/>
    </source>
</evidence>
<gene>
    <name evidence="6" type="ORF">GCM10010365_58250</name>
</gene>
<protein>
    <recommendedName>
        <fullName evidence="5">NADP-dependent oxidoreductase domain-containing protein</fullName>
    </recommendedName>
</protein>
<keyword evidence="7" id="KW-1185">Reference proteome</keyword>
<evidence type="ECO:0000256" key="4">
    <source>
        <dbReference type="SAM" id="MobiDB-lite"/>
    </source>
</evidence>
<keyword evidence="2" id="KW-0521">NADP</keyword>
<dbReference type="AlphaFoldDB" id="A0A918URY3"/>
<accession>A0A918URY3</accession>
<feature type="domain" description="NADP-dependent oxidoreductase" evidence="5">
    <location>
        <begin position="1"/>
        <end position="87"/>
    </location>
</feature>
<dbReference type="PANTHER" id="PTHR43827">
    <property type="entry name" value="2,5-DIKETO-D-GLUCONIC ACID REDUCTASE"/>
    <property type="match status" value="1"/>
</dbReference>
<evidence type="ECO:0000313" key="7">
    <source>
        <dbReference type="Proteomes" id="UP000622166"/>
    </source>
</evidence>